<dbReference type="AlphaFoldDB" id="A0A2V3U3G6"/>
<dbReference type="EMBL" id="QJJK01000007">
    <property type="protein sequence ID" value="PXW57274.1"/>
    <property type="molecule type" value="Genomic_DNA"/>
</dbReference>
<comment type="caution">
    <text evidence="2">The sequence shown here is derived from an EMBL/GenBank/DDBJ whole genome shotgun (WGS) entry which is preliminary data.</text>
</comment>
<dbReference type="PRINTS" id="PR00081">
    <property type="entry name" value="GDHRDH"/>
</dbReference>
<dbReference type="Proteomes" id="UP000248021">
    <property type="component" value="Unassembled WGS sequence"/>
</dbReference>
<accession>A0A2V3U3G6</accession>
<dbReference type="CDD" id="cd05233">
    <property type="entry name" value="SDR_c"/>
    <property type="match status" value="1"/>
</dbReference>
<sequence>MGLEVAVFALQRSIDAHPVPEGVIAFAVDAADDKSVKEGLSALTAQWDSVDILVFLVGFMSVPPSTIEEMPIEEWDAIAAGNLRSAFMVSAATLPLLKRGKEPNIVMVGSSLAYNPISGESAYAAAKAGLVALTKSLAIENAPKIRANLVAPSAIETSFLAGGGGERGIKALNSGGDEWFRKMSDAYVPTIPMRRIAQPEDIVGPILFLAGPTASFITGQVIHVNGGRVTP</sequence>
<keyword evidence="3" id="KW-1185">Reference proteome</keyword>
<gene>
    <name evidence="2" type="ORF">C7450_107315</name>
</gene>
<dbReference type="SUPFAM" id="SSF51735">
    <property type="entry name" value="NAD(P)-binding Rossmann-fold domains"/>
    <property type="match status" value="1"/>
</dbReference>
<comment type="similarity">
    <text evidence="1">Belongs to the short-chain dehydrogenases/reductases (SDR) family.</text>
</comment>
<evidence type="ECO:0000256" key="1">
    <source>
        <dbReference type="ARBA" id="ARBA00006484"/>
    </source>
</evidence>
<dbReference type="GO" id="GO:0016616">
    <property type="term" value="F:oxidoreductase activity, acting on the CH-OH group of donors, NAD or NADP as acceptor"/>
    <property type="evidence" value="ECO:0007669"/>
    <property type="project" value="TreeGrafter"/>
</dbReference>
<dbReference type="InterPro" id="IPR020904">
    <property type="entry name" value="Sc_DH/Rdtase_CS"/>
</dbReference>
<evidence type="ECO:0000313" key="3">
    <source>
        <dbReference type="Proteomes" id="UP000248021"/>
    </source>
</evidence>
<dbReference type="PROSITE" id="PS00061">
    <property type="entry name" value="ADH_SHORT"/>
    <property type="match status" value="1"/>
</dbReference>
<dbReference type="Pfam" id="PF13561">
    <property type="entry name" value="adh_short_C2"/>
    <property type="match status" value="1"/>
</dbReference>
<dbReference type="PANTHER" id="PTHR42760">
    <property type="entry name" value="SHORT-CHAIN DEHYDROGENASES/REDUCTASES FAMILY MEMBER"/>
    <property type="match status" value="1"/>
</dbReference>
<reference evidence="2 3" key="1">
    <citation type="submission" date="2018-05" db="EMBL/GenBank/DDBJ databases">
        <title>Genomic Encyclopedia of Type Strains, Phase IV (KMG-IV): sequencing the most valuable type-strain genomes for metagenomic binning, comparative biology and taxonomic classification.</title>
        <authorList>
            <person name="Goeker M."/>
        </authorList>
    </citation>
    <scope>NUCLEOTIDE SEQUENCE [LARGE SCALE GENOMIC DNA]</scope>
    <source>
        <strain evidence="2 3">DSM 6462</strain>
    </source>
</reference>
<protein>
    <submittedName>
        <fullName evidence="2">3-oxoacyl-[acyl-carrier protein] reductase/2-deoxy-D-gluconate 3-dehydrogenase</fullName>
    </submittedName>
</protein>
<organism evidence="2 3">
    <name type="scientific">Chelatococcus asaccharovorans</name>
    <dbReference type="NCBI Taxonomy" id="28210"/>
    <lineage>
        <taxon>Bacteria</taxon>
        <taxon>Pseudomonadati</taxon>
        <taxon>Pseudomonadota</taxon>
        <taxon>Alphaproteobacteria</taxon>
        <taxon>Hyphomicrobiales</taxon>
        <taxon>Chelatococcaceae</taxon>
        <taxon>Chelatococcus</taxon>
    </lineage>
</organism>
<dbReference type="InterPro" id="IPR036291">
    <property type="entry name" value="NAD(P)-bd_dom_sf"/>
</dbReference>
<dbReference type="InterPro" id="IPR002347">
    <property type="entry name" value="SDR_fam"/>
</dbReference>
<proteinExistence type="inferred from homology"/>
<evidence type="ECO:0000313" key="2">
    <source>
        <dbReference type="EMBL" id="PXW57274.1"/>
    </source>
</evidence>
<dbReference type="Gene3D" id="3.40.50.720">
    <property type="entry name" value="NAD(P)-binding Rossmann-like Domain"/>
    <property type="match status" value="1"/>
</dbReference>
<name>A0A2V3U3G6_9HYPH</name>